<gene>
    <name evidence="1" type="ORF">RHGRI_024240</name>
</gene>
<accession>A0AAV6J6P9</accession>
<dbReference type="PANTHER" id="PTHR47150">
    <property type="entry name" value="OS12G0169200 PROTEIN"/>
    <property type="match status" value="1"/>
</dbReference>
<evidence type="ECO:0000313" key="2">
    <source>
        <dbReference type="Proteomes" id="UP000823749"/>
    </source>
</evidence>
<dbReference type="AlphaFoldDB" id="A0AAV6J6P9"/>
<sequence>MSRKALLNFLLLDSDDDDLEILTVIAMEEERLKSEREVVRHRGSVQGRRYIDRGTILGHERIFRDYFAEPPVYPPKYFRRRFRMTRSLFLRIQAAVEAHDPYFVQTRNAAGKLGLSSLQKMTAVMRILAYGVSADFLDEIVRIGESTALESLKRFVIAVIEIFSDEYLRSPTSDDIARLLAVGERRGFPGMLGSIDCMHWKWKNCPTAWKGMYSGHIREPTVILEAVASYDRWIWHSYFGLPGGNNDINMLERSSVFTELAQGRAPPANYSINGHNYTMGYYLADGIYPRWSTFVKTIPHPQGNKKKYFAAAQESARKDVECAFGVLQARFAVIRQPARFWGRSMLKVVMKACIIMHNMIIEDEREDDAQDFEYERDDGPLPEPVSHEHTTELMEFIRRQHVIRNRETHSQLQSDLVEHLWERHSQS</sequence>
<organism evidence="1 2">
    <name type="scientific">Rhododendron griersonianum</name>
    <dbReference type="NCBI Taxonomy" id="479676"/>
    <lineage>
        <taxon>Eukaryota</taxon>
        <taxon>Viridiplantae</taxon>
        <taxon>Streptophyta</taxon>
        <taxon>Embryophyta</taxon>
        <taxon>Tracheophyta</taxon>
        <taxon>Spermatophyta</taxon>
        <taxon>Magnoliopsida</taxon>
        <taxon>eudicotyledons</taxon>
        <taxon>Gunneridae</taxon>
        <taxon>Pentapetalae</taxon>
        <taxon>asterids</taxon>
        <taxon>Ericales</taxon>
        <taxon>Ericaceae</taxon>
        <taxon>Ericoideae</taxon>
        <taxon>Rhodoreae</taxon>
        <taxon>Rhododendron</taxon>
    </lineage>
</organism>
<dbReference type="InterPro" id="IPR006912">
    <property type="entry name" value="Harbinger_derived_prot"/>
</dbReference>
<dbReference type="PANTHER" id="PTHR47150:SF7">
    <property type="entry name" value="NUCLEASE"/>
    <property type="match status" value="1"/>
</dbReference>
<evidence type="ECO:0008006" key="3">
    <source>
        <dbReference type="Google" id="ProtNLM"/>
    </source>
</evidence>
<dbReference type="Proteomes" id="UP000823749">
    <property type="component" value="Chromosome 8"/>
</dbReference>
<evidence type="ECO:0000313" key="1">
    <source>
        <dbReference type="EMBL" id="KAG5536742.1"/>
    </source>
</evidence>
<dbReference type="Pfam" id="PF04827">
    <property type="entry name" value="Plant_tran"/>
    <property type="match status" value="1"/>
</dbReference>
<proteinExistence type="predicted"/>
<protein>
    <recommendedName>
        <fullName evidence="3">Nuclease HARBI1</fullName>
    </recommendedName>
</protein>
<name>A0AAV6J6P9_9ERIC</name>
<comment type="caution">
    <text evidence="1">The sequence shown here is derived from an EMBL/GenBank/DDBJ whole genome shotgun (WGS) entry which is preliminary data.</text>
</comment>
<keyword evidence="2" id="KW-1185">Reference proteome</keyword>
<reference evidence="1" key="1">
    <citation type="submission" date="2020-08" db="EMBL/GenBank/DDBJ databases">
        <title>Plant Genome Project.</title>
        <authorList>
            <person name="Zhang R.-G."/>
        </authorList>
    </citation>
    <scope>NUCLEOTIDE SEQUENCE</scope>
    <source>
        <strain evidence="1">WSP0</strain>
        <tissue evidence="1">Leaf</tissue>
    </source>
</reference>
<dbReference type="EMBL" id="JACTNZ010000008">
    <property type="protein sequence ID" value="KAG5536742.1"/>
    <property type="molecule type" value="Genomic_DNA"/>
</dbReference>